<proteinExistence type="predicted"/>
<evidence type="ECO:0000259" key="6">
    <source>
        <dbReference type="PROSITE" id="PS50016"/>
    </source>
</evidence>
<keyword evidence="2 4" id="KW-0863">Zinc-finger</keyword>
<dbReference type="GO" id="GO:0004842">
    <property type="term" value="F:ubiquitin-protein transferase activity"/>
    <property type="evidence" value="ECO:0007669"/>
    <property type="project" value="TreeGrafter"/>
</dbReference>
<dbReference type="InterPro" id="IPR019787">
    <property type="entry name" value="Znf_PHD-finger"/>
</dbReference>
<evidence type="ECO:0000256" key="5">
    <source>
        <dbReference type="SAM" id="MobiDB-lite"/>
    </source>
</evidence>
<dbReference type="InterPro" id="IPR001965">
    <property type="entry name" value="Znf_PHD"/>
</dbReference>
<dbReference type="InterPro" id="IPR013083">
    <property type="entry name" value="Znf_RING/FYVE/PHD"/>
</dbReference>
<dbReference type="PROSITE" id="PS50016">
    <property type="entry name" value="ZF_PHD_2"/>
    <property type="match status" value="1"/>
</dbReference>
<dbReference type="PROSITE" id="PS01359">
    <property type="entry name" value="ZF_PHD_1"/>
    <property type="match status" value="1"/>
</dbReference>
<dbReference type="Proteomes" id="UP000827549">
    <property type="component" value="Chromosome 2"/>
</dbReference>
<name>A0AAF0Y3I1_9TREE</name>
<dbReference type="EMBL" id="CP086715">
    <property type="protein sequence ID" value="WOO79435.1"/>
    <property type="molecule type" value="Genomic_DNA"/>
</dbReference>
<dbReference type="GO" id="GO:0003682">
    <property type="term" value="F:chromatin binding"/>
    <property type="evidence" value="ECO:0007669"/>
    <property type="project" value="InterPro"/>
</dbReference>
<keyword evidence="1" id="KW-0479">Metal-binding</keyword>
<dbReference type="RefSeq" id="XP_062625467.1">
    <property type="nucleotide sequence ID" value="XM_062769483.1"/>
</dbReference>
<feature type="compositionally biased region" description="Basic and acidic residues" evidence="5">
    <location>
        <begin position="357"/>
        <end position="366"/>
    </location>
</feature>
<evidence type="ECO:0000256" key="3">
    <source>
        <dbReference type="ARBA" id="ARBA00022833"/>
    </source>
</evidence>
<dbReference type="InterPro" id="IPR011011">
    <property type="entry name" value="Znf_FYVE_PHD"/>
</dbReference>
<dbReference type="GO" id="GO:0036205">
    <property type="term" value="P:histone catabolic process"/>
    <property type="evidence" value="ECO:0007669"/>
    <property type="project" value="TreeGrafter"/>
</dbReference>
<dbReference type="Pfam" id="PF01426">
    <property type="entry name" value="BAH"/>
    <property type="match status" value="1"/>
</dbReference>
<dbReference type="CDD" id="cd15571">
    <property type="entry name" value="ePHD"/>
    <property type="match status" value="1"/>
</dbReference>
<dbReference type="GO" id="GO:0008270">
    <property type="term" value="F:zinc ion binding"/>
    <property type="evidence" value="ECO:0007669"/>
    <property type="project" value="UniProtKB-KW"/>
</dbReference>
<dbReference type="PROSITE" id="PS51805">
    <property type="entry name" value="EPHD"/>
    <property type="match status" value="1"/>
</dbReference>
<evidence type="ECO:0000256" key="1">
    <source>
        <dbReference type="ARBA" id="ARBA00022723"/>
    </source>
</evidence>
<dbReference type="InterPro" id="IPR034732">
    <property type="entry name" value="EPHD"/>
</dbReference>
<keyword evidence="10" id="KW-1185">Reference proteome</keyword>
<feature type="region of interest" description="Disordered" evidence="5">
    <location>
        <begin position="338"/>
        <end position="366"/>
    </location>
</feature>
<dbReference type="PANTHER" id="PTHR47672">
    <property type="entry name" value="E3 UBIQUITIN-PROTEIN LIGASE SNT2"/>
    <property type="match status" value="1"/>
</dbReference>
<dbReference type="SMART" id="SM00439">
    <property type="entry name" value="BAH"/>
    <property type="match status" value="1"/>
</dbReference>
<evidence type="ECO:0000256" key="2">
    <source>
        <dbReference type="ARBA" id="ARBA00022771"/>
    </source>
</evidence>
<evidence type="ECO:0000313" key="9">
    <source>
        <dbReference type="EMBL" id="WOO79435.1"/>
    </source>
</evidence>
<feature type="domain" description="PHD-type" evidence="6">
    <location>
        <begin position="190"/>
        <end position="242"/>
    </location>
</feature>
<evidence type="ECO:0000313" key="10">
    <source>
        <dbReference type="Proteomes" id="UP000827549"/>
    </source>
</evidence>
<sequence length="921" mass="103173">MPSRQSDMAQQGFKVNSVKAANGETVHVNDHVYISLPWSDRDGTPYNIARILEFVPPANKDHRKAARGHANELHVRLAIYYRPSDVVGRNVSDFRLLYAAIHTMIEPVSVIRGRCYVRHKDKIDDLIKWKHTPDHFYFNKFYDPYIKREYEVLRTAAVNNIPPNVKEVLLQRYEYLLCEKEMVSDLLDAYRSCAVCNQWASSQTSVRCELCKQFYHMQCLTPPLSAKPAKGYSWGCQACTVQRRKDVESEKYRFVSNGGSAPPRGGKVAAAAKAAARKERLASNDQPDVMFRFWPWRYFGLYTRAEDTLSAEDLIFPRAVTRVGTKYQANVLSWEEQQEAEARHDAQVDQAGPSRLSLERGYDPGEKKHESTLEVWCTPSDELDAFMDEVRKLKHLPVPSYDVRLLNRAALLFTTVGRDKALQAVKSLKYADFDPIIWEDEEIAVFEEQLERNGGLDAWATSKALGKTPAEVLKFSYMWKNKKLKTENELIRQHRKVHAVHARNNSKTLGAPSLGKIRSRAESEASDDAVSLYGAAYVSTNKMQCATCSTRMSNVWWRCPRSVQGTAMCEACGSNYRKYGVITFTKAEDAKIIPKKEPRGTKRKAGDTASGASTPVPTGPPKLPPCSSCKKMEPKAAMARCKTCTYSVHSTCYGIPPEAMGPNWECELCANVRTEETNLEPRCVLCPKDTSLLVAKTKSKKPPADFDLLAALKPTEGCRWAHVLCATCIPEVRFSSSVTFKNVEGISAVSDEKWHSVCNLCAQTDGATMPCSDCGLEYHPSCAYQAGHRIGFEFSLVKPGRRDAVPIAKFKDAAGVMTPGIWCKGHDLDGRGIVDLFEMDPEQNENALQIYTGLYKTIAAGDAFPLLRKARRLDRFEPEPTPVLAAYTCSSCSIDVSPRWHADATGVKCHQCYFASMPVTA</sequence>
<organism evidence="9 10">
    <name type="scientific">Vanrija pseudolonga</name>
    <dbReference type="NCBI Taxonomy" id="143232"/>
    <lineage>
        <taxon>Eukaryota</taxon>
        <taxon>Fungi</taxon>
        <taxon>Dikarya</taxon>
        <taxon>Basidiomycota</taxon>
        <taxon>Agaricomycotina</taxon>
        <taxon>Tremellomycetes</taxon>
        <taxon>Trichosporonales</taxon>
        <taxon>Trichosporonaceae</taxon>
        <taxon>Vanrija</taxon>
    </lineage>
</organism>
<dbReference type="PROSITE" id="PS51038">
    <property type="entry name" value="BAH"/>
    <property type="match status" value="1"/>
</dbReference>
<feature type="domain" description="BAH" evidence="7">
    <location>
        <begin position="24"/>
        <end position="153"/>
    </location>
</feature>
<evidence type="ECO:0000259" key="7">
    <source>
        <dbReference type="PROSITE" id="PS51038"/>
    </source>
</evidence>
<reference evidence="9" key="1">
    <citation type="submission" date="2023-10" db="EMBL/GenBank/DDBJ databases">
        <authorList>
            <person name="Noh H."/>
        </authorList>
    </citation>
    <scope>NUCLEOTIDE SEQUENCE</scope>
    <source>
        <strain evidence="9">DUCC4014</strain>
    </source>
</reference>
<dbReference type="Gene3D" id="3.30.40.10">
    <property type="entry name" value="Zinc/RING finger domain, C3HC4 (zinc finger)"/>
    <property type="match status" value="2"/>
</dbReference>
<dbReference type="InterPro" id="IPR043151">
    <property type="entry name" value="BAH_sf"/>
</dbReference>
<dbReference type="GO" id="GO:0048189">
    <property type="term" value="C:Lid2 complex"/>
    <property type="evidence" value="ECO:0007669"/>
    <property type="project" value="TreeGrafter"/>
</dbReference>
<dbReference type="Pfam" id="PF13832">
    <property type="entry name" value="zf-HC5HC2H_2"/>
    <property type="match status" value="1"/>
</dbReference>
<dbReference type="PANTHER" id="PTHR47672:SF1">
    <property type="entry name" value="E3 UBIQUITIN-PROTEIN LIGASE SNT2"/>
    <property type="match status" value="1"/>
</dbReference>
<dbReference type="Gene3D" id="2.30.30.490">
    <property type="match status" value="1"/>
</dbReference>
<dbReference type="InterPro" id="IPR029617">
    <property type="entry name" value="Snt2"/>
</dbReference>
<dbReference type="Pfam" id="PF00628">
    <property type="entry name" value="PHD"/>
    <property type="match status" value="1"/>
</dbReference>
<evidence type="ECO:0000256" key="4">
    <source>
        <dbReference type="PROSITE-ProRule" id="PRU00146"/>
    </source>
</evidence>
<dbReference type="SUPFAM" id="SSF57903">
    <property type="entry name" value="FYVE/PHD zinc finger"/>
    <property type="match status" value="2"/>
</dbReference>
<feature type="domain" description="PHD-type" evidence="8">
    <location>
        <begin position="680"/>
        <end position="813"/>
    </location>
</feature>
<keyword evidence="3" id="KW-0862">Zinc</keyword>
<protein>
    <submittedName>
        <fullName evidence="9">Lid2 complex component snt2</fullName>
    </submittedName>
</protein>
<dbReference type="GeneID" id="87806203"/>
<evidence type="ECO:0000259" key="8">
    <source>
        <dbReference type="PROSITE" id="PS51805"/>
    </source>
</evidence>
<gene>
    <name evidence="9" type="primary">snt2</name>
    <name evidence="9" type="ORF">LOC62_02G002956</name>
</gene>
<accession>A0AAF0Y3I1</accession>
<dbReference type="InterPro" id="IPR001025">
    <property type="entry name" value="BAH_dom"/>
</dbReference>
<dbReference type="InterPro" id="IPR019786">
    <property type="entry name" value="Zinc_finger_PHD-type_CS"/>
</dbReference>
<feature type="region of interest" description="Disordered" evidence="5">
    <location>
        <begin position="594"/>
        <end position="625"/>
    </location>
</feature>
<dbReference type="Pfam" id="PF13831">
    <property type="entry name" value="PHD_2"/>
    <property type="match status" value="1"/>
</dbReference>
<dbReference type="AlphaFoldDB" id="A0AAF0Y3I1"/>
<feature type="compositionally biased region" description="Basic and acidic residues" evidence="5">
    <location>
        <begin position="594"/>
        <end position="606"/>
    </location>
</feature>
<dbReference type="SMART" id="SM00249">
    <property type="entry name" value="PHD"/>
    <property type="match status" value="3"/>
</dbReference>